<dbReference type="EMBL" id="LAZR01009018">
    <property type="protein sequence ID" value="KKM75205.1"/>
    <property type="molecule type" value="Genomic_DNA"/>
</dbReference>
<organism evidence="1">
    <name type="scientific">marine sediment metagenome</name>
    <dbReference type="NCBI Taxonomy" id="412755"/>
    <lineage>
        <taxon>unclassified sequences</taxon>
        <taxon>metagenomes</taxon>
        <taxon>ecological metagenomes</taxon>
    </lineage>
</organism>
<evidence type="ECO:0000313" key="1">
    <source>
        <dbReference type="EMBL" id="KKM75205.1"/>
    </source>
</evidence>
<reference evidence="1" key="1">
    <citation type="journal article" date="2015" name="Nature">
        <title>Complex archaea that bridge the gap between prokaryotes and eukaryotes.</title>
        <authorList>
            <person name="Spang A."/>
            <person name="Saw J.H."/>
            <person name="Jorgensen S.L."/>
            <person name="Zaremba-Niedzwiedzka K."/>
            <person name="Martijn J."/>
            <person name="Lind A.E."/>
            <person name="van Eijk R."/>
            <person name="Schleper C."/>
            <person name="Guy L."/>
            <person name="Ettema T.J."/>
        </authorList>
    </citation>
    <scope>NUCLEOTIDE SEQUENCE</scope>
</reference>
<accession>A0A0F9MF15</accession>
<dbReference type="AlphaFoldDB" id="A0A0F9MF15"/>
<proteinExistence type="predicted"/>
<protein>
    <submittedName>
        <fullName evidence="1">Uncharacterized protein</fullName>
    </submittedName>
</protein>
<sequence>MKIREDYIGNIYKNKTTHGLKRNIDKNNNPYHSPSFSSFCGIWLANEPILHNTNLTDNDRALLAGAITCKKCRSILNLSLEQSEEPTYYLIINTSGDAKPVIVGLVDTIEEAEECLTWKLNEEDETPDDICRFRIVGVKEVEQYYHKIKSKEYKVKLYKD</sequence>
<name>A0A0F9MF15_9ZZZZ</name>
<comment type="caution">
    <text evidence="1">The sequence shown here is derived from an EMBL/GenBank/DDBJ whole genome shotgun (WGS) entry which is preliminary data.</text>
</comment>
<gene>
    <name evidence="1" type="ORF">LCGC14_1392670</name>
</gene>